<keyword evidence="1" id="KW-0472">Membrane</keyword>
<name>A0A0P1GS32_9RHOB</name>
<evidence type="ECO:0000256" key="1">
    <source>
        <dbReference type="SAM" id="Phobius"/>
    </source>
</evidence>
<gene>
    <name evidence="2" type="ORF">TM5383_02598</name>
</gene>
<accession>A0A0P1GS32</accession>
<evidence type="ECO:0000313" key="2">
    <source>
        <dbReference type="EMBL" id="CUH85369.1"/>
    </source>
</evidence>
<proteinExistence type="predicted"/>
<organism evidence="2 3">
    <name type="scientific">Thalassovita mediterranea</name>
    <dbReference type="NCBI Taxonomy" id="340021"/>
    <lineage>
        <taxon>Bacteria</taxon>
        <taxon>Pseudomonadati</taxon>
        <taxon>Pseudomonadota</taxon>
        <taxon>Alphaproteobacteria</taxon>
        <taxon>Rhodobacterales</taxon>
        <taxon>Roseobacteraceae</taxon>
        <taxon>Thalassovita</taxon>
    </lineage>
</organism>
<dbReference type="OrthoDB" id="7869559at2"/>
<keyword evidence="3" id="KW-1185">Reference proteome</keyword>
<reference evidence="2 3" key="1">
    <citation type="submission" date="2015-09" db="EMBL/GenBank/DDBJ databases">
        <authorList>
            <consortium name="Swine Surveillance"/>
        </authorList>
    </citation>
    <scope>NUCLEOTIDE SEQUENCE [LARGE SCALE GENOMIC DNA]</scope>
    <source>
        <strain evidence="2 3">CECT 8383</strain>
    </source>
</reference>
<dbReference type="AlphaFoldDB" id="A0A0P1GS32"/>
<dbReference type="RefSeq" id="WP_058319424.1">
    <property type="nucleotide sequence ID" value="NZ_CYSF01000012.1"/>
</dbReference>
<keyword evidence="1" id="KW-1133">Transmembrane helix</keyword>
<feature type="transmembrane region" description="Helical" evidence="1">
    <location>
        <begin position="34"/>
        <end position="55"/>
    </location>
</feature>
<keyword evidence="1" id="KW-0812">Transmembrane</keyword>
<evidence type="ECO:0000313" key="3">
    <source>
        <dbReference type="Proteomes" id="UP000051681"/>
    </source>
</evidence>
<dbReference type="EMBL" id="CYSF01000012">
    <property type="protein sequence ID" value="CUH85369.1"/>
    <property type="molecule type" value="Genomic_DNA"/>
</dbReference>
<protein>
    <submittedName>
        <fullName evidence="2">Uncharacterized protein</fullName>
    </submittedName>
</protein>
<sequence length="75" mass="8004">MQKLIAILTVVSWSGFWSFGYIALTATNLTDQQILTATCLAGLGFLTGVGAYLALAKGQTINNTALRFQHAQLEG</sequence>
<dbReference type="STRING" id="340021.TM5383_02598"/>
<dbReference type="Proteomes" id="UP000051681">
    <property type="component" value="Unassembled WGS sequence"/>
</dbReference>